<dbReference type="InterPro" id="IPR036527">
    <property type="entry name" value="SCP2_sterol-bd_dom_sf"/>
</dbReference>
<dbReference type="PANTHER" id="PTHR33204:SF18">
    <property type="entry name" value="TRANSCRIPTIONAL REGULATORY PROTEIN"/>
    <property type="match status" value="1"/>
</dbReference>
<dbReference type="InterPro" id="IPR002577">
    <property type="entry name" value="HTH_HxlR"/>
</dbReference>
<dbReference type="GO" id="GO:0003677">
    <property type="term" value="F:DNA binding"/>
    <property type="evidence" value="ECO:0007669"/>
    <property type="project" value="UniProtKB-KW"/>
</dbReference>
<organism evidence="5 6">
    <name type="scientific">Labedaea rhizosphaerae</name>
    <dbReference type="NCBI Taxonomy" id="598644"/>
    <lineage>
        <taxon>Bacteria</taxon>
        <taxon>Bacillati</taxon>
        <taxon>Actinomycetota</taxon>
        <taxon>Actinomycetes</taxon>
        <taxon>Pseudonocardiales</taxon>
        <taxon>Pseudonocardiaceae</taxon>
        <taxon>Labedaea</taxon>
    </lineage>
</organism>
<keyword evidence="3" id="KW-0804">Transcription</keyword>
<dbReference type="InterPro" id="IPR036388">
    <property type="entry name" value="WH-like_DNA-bd_sf"/>
</dbReference>
<keyword evidence="2" id="KW-0238">DNA-binding</keyword>
<dbReference type="PANTHER" id="PTHR33204">
    <property type="entry name" value="TRANSCRIPTIONAL REGULATOR, MARR FAMILY"/>
    <property type="match status" value="1"/>
</dbReference>
<comment type="caution">
    <text evidence="5">The sequence shown here is derived from an EMBL/GenBank/DDBJ whole genome shotgun (WGS) entry which is preliminary data.</text>
</comment>
<dbReference type="InterPro" id="IPR036390">
    <property type="entry name" value="WH_DNA-bd_sf"/>
</dbReference>
<keyword evidence="1" id="KW-0805">Transcription regulation</keyword>
<dbReference type="EMBL" id="SNXZ01000008">
    <property type="protein sequence ID" value="TDP92187.1"/>
    <property type="molecule type" value="Genomic_DNA"/>
</dbReference>
<dbReference type="RefSeq" id="WP_208115927.1">
    <property type="nucleotide sequence ID" value="NZ_SNXZ01000008.1"/>
</dbReference>
<name>A0A4R6RZV9_LABRH</name>
<gene>
    <name evidence="5" type="ORF">EV186_108400</name>
</gene>
<dbReference type="Pfam" id="PF01638">
    <property type="entry name" value="HxlR"/>
    <property type="match status" value="1"/>
</dbReference>
<dbReference type="SUPFAM" id="SSF55718">
    <property type="entry name" value="SCP-like"/>
    <property type="match status" value="1"/>
</dbReference>
<accession>A0A4R6RZV9</accession>
<evidence type="ECO:0000256" key="3">
    <source>
        <dbReference type="ARBA" id="ARBA00023163"/>
    </source>
</evidence>
<reference evidence="5 6" key="1">
    <citation type="submission" date="2019-03" db="EMBL/GenBank/DDBJ databases">
        <title>Genomic Encyclopedia of Type Strains, Phase IV (KMG-IV): sequencing the most valuable type-strain genomes for metagenomic binning, comparative biology and taxonomic classification.</title>
        <authorList>
            <person name="Goeker M."/>
        </authorList>
    </citation>
    <scope>NUCLEOTIDE SEQUENCE [LARGE SCALE GENOMIC DNA]</scope>
    <source>
        <strain evidence="5 6">DSM 45361</strain>
    </source>
</reference>
<evidence type="ECO:0000259" key="4">
    <source>
        <dbReference type="PROSITE" id="PS51118"/>
    </source>
</evidence>
<dbReference type="Proteomes" id="UP000295444">
    <property type="component" value="Unassembled WGS sequence"/>
</dbReference>
<dbReference type="Gene3D" id="1.10.10.10">
    <property type="entry name" value="Winged helix-like DNA-binding domain superfamily/Winged helix DNA-binding domain"/>
    <property type="match status" value="1"/>
</dbReference>
<protein>
    <submittedName>
        <fullName evidence="5">HxlR family transcriptional regulator</fullName>
    </submittedName>
</protein>
<feature type="domain" description="HTH hxlR-type" evidence="4">
    <location>
        <begin position="11"/>
        <end position="109"/>
    </location>
</feature>
<proteinExistence type="predicted"/>
<dbReference type="AlphaFoldDB" id="A0A4R6RZV9"/>
<dbReference type="Gene3D" id="3.30.1050.10">
    <property type="entry name" value="SCP2 sterol-binding domain"/>
    <property type="match status" value="1"/>
</dbReference>
<sequence>MAGARSYEDPCGVARALDVVGERWALLVVRELLFGPKRFTDLRAGLPTASQNVLSTRLRELEEAGVVRKRKLPPPAASSVYELTERGAELRPVLFHLARWGSRGAITTSNELSTDALVLAMLTTFDRDRAAGLQVRAHLRLGPDEFRLSIDKGLLDLRRGNLENPDVTIEGEAGAFRAVLFGLRELDRTDLIIKGDEVLGRELLTLFPRPTPGSGS</sequence>
<evidence type="ECO:0000256" key="2">
    <source>
        <dbReference type="ARBA" id="ARBA00023125"/>
    </source>
</evidence>
<evidence type="ECO:0000313" key="6">
    <source>
        <dbReference type="Proteomes" id="UP000295444"/>
    </source>
</evidence>
<evidence type="ECO:0000256" key="1">
    <source>
        <dbReference type="ARBA" id="ARBA00023015"/>
    </source>
</evidence>
<dbReference type="PROSITE" id="PS51118">
    <property type="entry name" value="HTH_HXLR"/>
    <property type="match status" value="1"/>
</dbReference>
<evidence type="ECO:0000313" key="5">
    <source>
        <dbReference type="EMBL" id="TDP92187.1"/>
    </source>
</evidence>
<dbReference type="SUPFAM" id="SSF46785">
    <property type="entry name" value="Winged helix' DNA-binding domain"/>
    <property type="match status" value="1"/>
</dbReference>
<keyword evidence="6" id="KW-1185">Reference proteome</keyword>